<reference evidence="3 4" key="1">
    <citation type="submission" date="2020-08" db="EMBL/GenBank/DDBJ databases">
        <title>Genomic Encyclopedia of Type Strains, Phase IV (KMG-IV): sequencing the most valuable type-strain genomes for metagenomic binning, comparative biology and taxonomic classification.</title>
        <authorList>
            <person name="Goeker M."/>
        </authorList>
    </citation>
    <scope>NUCLEOTIDE SEQUENCE [LARGE SCALE GENOMIC DNA]</scope>
    <source>
        <strain evidence="3 4">DSM 103725</strain>
    </source>
</reference>
<gene>
    <name evidence="3" type="ORF">HNQ40_002794</name>
</gene>
<evidence type="ECO:0000313" key="3">
    <source>
        <dbReference type="EMBL" id="MBB6430988.1"/>
    </source>
</evidence>
<organism evidence="3 4">
    <name type="scientific">Algisphaera agarilytica</name>
    <dbReference type="NCBI Taxonomy" id="1385975"/>
    <lineage>
        <taxon>Bacteria</taxon>
        <taxon>Pseudomonadati</taxon>
        <taxon>Planctomycetota</taxon>
        <taxon>Phycisphaerae</taxon>
        <taxon>Phycisphaerales</taxon>
        <taxon>Phycisphaeraceae</taxon>
        <taxon>Algisphaera</taxon>
    </lineage>
</organism>
<evidence type="ECO:0000256" key="1">
    <source>
        <dbReference type="SAM" id="Coils"/>
    </source>
</evidence>
<accession>A0A7X0H826</accession>
<dbReference type="InterPro" id="IPR021857">
    <property type="entry name" value="DUF3467"/>
</dbReference>
<feature type="coiled-coil region" evidence="1">
    <location>
        <begin position="89"/>
        <end position="116"/>
    </location>
</feature>
<sequence length="116" mass="12776">MSDPHGQEFKPLDPNQAGADGQRQVRVQFNEANVDTLYANAFRTNLGNQEVFLDLGINRFLGQQPTEGGDGQPVGSFRFDVSHRVAMNLTTAKQLAQHLNQVIQQVEQNAAAQNQA</sequence>
<keyword evidence="1" id="KW-0175">Coiled coil</keyword>
<dbReference type="RefSeq" id="WP_184678487.1">
    <property type="nucleotide sequence ID" value="NZ_JACHGY010000001.1"/>
</dbReference>
<dbReference type="Proteomes" id="UP000541810">
    <property type="component" value="Unassembled WGS sequence"/>
</dbReference>
<name>A0A7X0H826_9BACT</name>
<dbReference type="EMBL" id="JACHGY010000001">
    <property type="protein sequence ID" value="MBB6430988.1"/>
    <property type="molecule type" value="Genomic_DNA"/>
</dbReference>
<dbReference type="Pfam" id="PF11950">
    <property type="entry name" value="DUF3467"/>
    <property type="match status" value="1"/>
</dbReference>
<feature type="region of interest" description="Disordered" evidence="2">
    <location>
        <begin position="1"/>
        <end position="22"/>
    </location>
</feature>
<keyword evidence="4" id="KW-1185">Reference proteome</keyword>
<comment type="caution">
    <text evidence="3">The sequence shown here is derived from an EMBL/GenBank/DDBJ whole genome shotgun (WGS) entry which is preliminary data.</text>
</comment>
<evidence type="ECO:0000256" key="2">
    <source>
        <dbReference type="SAM" id="MobiDB-lite"/>
    </source>
</evidence>
<feature type="compositionally biased region" description="Basic and acidic residues" evidence="2">
    <location>
        <begin position="1"/>
        <end position="11"/>
    </location>
</feature>
<proteinExistence type="predicted"/>
<evidence type="ECO:0000313" key="4">
    <source>
        <dbReference type="Proteomes" id="UP000541810"/>
    </source>
</evidence>
<dbReference type="AlphaFoldDB" id="A0A7X0H826"/>
<protein>
    <submittedName>
        <fullName evidence="3">Uncharacterized protein</fullName>
    </submittedName>
</protein>